<dbReference type="PANTHER" id="PTHR40788">
    <property type="entry name" value="CLR5 DOMAIN-CONTAINING PROTEIN-RELATED"/>
    <property type="match status" value="1"/>
</dbReference>
<organism evidence="2 3">
    <name type="scientific">Xylaria arbuscula</name>
    <dbReference type="NCBI Taxonomy" id="114810"/>
    <lineage>
        <taxon>Eukaryota</taxon>
        <taxon>Fungi</taxon>
        <taxon>Dikarya</taxon>
        <taxon>Ascomycota</taxon>
        <taxon>Pezizomycotina</taxon>
        <taxon>Sordariomycetes</taxon>
        <taxon>Xylariomycetidae</taxon>
        <taxon>Xylariales</taxon>
        <taxon>Xylariaceae</taxon>
        <taxon>Xylaria</taxon>
    </lineage>
</organism>
<accession>A0A9W8NIC4</accession>
<proteinExistence type="predicted"/>
<feature type="region of interest" description="Disordered" evidence="1">
    <location>
        <begin position="676"/>
        <end position="728"/>
    </location>
</feature>
<dbReference type="VEuPathDB" id="FungiDB:F4678DRAFT_316700"/>
<protein>
    <submittedName>
        <fullName evidence="2">Uncharacterized protein</fullName>
    </submittedName>
</protein>
<name>A0A9W8NIC4_9PEZI</name>
<dbReference type="EMBL" id="JANPWZ010000414">
    <property type="protein sequence ID" value="KAJ3577191.1"/>
    <property type="molecule type" value="Genomic_DNA"/>
</dbReference>
<keyword evidence="3" id="KW-1185">Reference proteome</keyword>
<dbReference type="PANTHER" id="PTHR40788:SF2">
    <property type="entry name" value="CLR5 DOMAIN-CONTAINING PROTEIN"/>
    <property type="match status" value="1"/>
</dbReference>
<evidence type="ECO:0000313" key="2">
    <source>
        <dbReference type="EMBL" id="KAJ3577191.1"/>
    </source>
</evidence>
<dbReference type="AlphaFoldDB" id="A0A9W8NIC4"/>
<dbReference type="Proteomes" id="UP001148614">
    <property type="component" value="Unassembled WGS sequence"/>
</dbReference>
<gene>
    <name evidence="2" type="ORF">NPX13_g3373</name>
</gene>
<feature type="compositionally biased region" description="Polar residues" evidence="1">
    <location>
        <begin position="678"/>
        <end position="688"/>
    </location>
</feature>
<comment type="caution">
    <text evidence="2">The sequence shown here is derived from an EMBL/GenBank/DDBJ whole genome shotgun (WGS) entry which is preliminary data.</text>
</comment>
<evidence type="ECO:0000256" key="1">
    <source>
        <dbReference type="SAM" id="MobiDB-lite"/>
    </source>
</evidence>
<sequence>MRPFQRVPGTECSFSTTLVALHASIGHPPCSCEDCENGFYLSEEQNKPEFSYRSRISDKEARRLCKEYVDQADADRARLASRLASHADVVMNQWRKRGEEKREAALRAAAPDMSDTPWMVPLYSYDPDRKLIDARTFSRRYKLLLPWLNIEVLKKNPAVLYALLHYRTRYTPQSWAAFDSKQLRISWACGWLDVDFSPKCVIMHGARYGELVKWDEAAAHRGDILGFPRARLVLEAQASLLATLRRIVDGLLKNIDDSQPQRTEKWRDLTANEAFKFTGEIEFWSPYTNPAFSRPPTAILDIERLLALAKTRLDATADHLWNLQCSAVSMRQFFKQVIENHVFRKIKPDPQAFAIRVATEVFNDVLSHLQWRWLEIECRHVQGLYQLFRDNISIGHPLPPQYDRAVGGLEIIAVNQVINGADALSLVYPFSPGLSHHYEVKQEPSMNKNQARIDQILLNNTRHALQDDPLTWVLMQLPGMPDTQTHYDHAELFSLLQHHLAATASFKEKNRVDSHMYSKLSDLMTCHEILVAIRFCRPWSRNRDIGEFLTENREKWKRARSLEEDPQPHFQLEDLETAGMKLVPYFSQATAHRAIARDSLLRSRKAGQALEEFWTSMRGIIRDELHRNGTFFSKEEVDSMMVVVSAHNTPEYLDRIRTEEEALSSLSQNIHQPAILNPLSSDAGQSNFKADLPSRTRKEKVKSRPMLDGAAVAPGTPTLELAPETPSDVETQIRATPRVMNIVSLLYPQTPAESSKSVNWDDFVRALGDVGFTARNNGGSAVLFEKSNKNEGGDSSGKIIFHRPHPVAKIDPVMLHSMGRRMTKWFGWTRERFALDVDT</sequence>
<reference evidence="2" key="1">
    <citation type="submission" date="2022-07" db="EMBL/GenBank/DDBJ databases">
        <title>Genome Sequence of Xylaria arbuscula.</title>
        <authorList>
            <person name="Buettner E."/>
        </authorList>
    </citation>
    <scope>NUCLEOTIDE SEQUENCE</scope>
    <source>
        <strain evidence="2">VT107</strain>
    </source>
</reference>
<evidence type="ECO:0000313" key="3">
    <source>
        <dbReference type="Proteomes" id="UP001148614"/>
    </source>
</evidence>